<evidence type="ECO:0000259" key="3">
    <source>
        <dbReference type="PROSITE" id="PS51186"/>
    </source>
</evidence>
<keyword evidence="1" id="KW-0808">Transferase</keyword>
<evidence type="ECO:0000313" key="4">
    <source>
        <dbReference type="EMBL" id="TJZ79468.1"/>
    </source>
</evidence>
<protein>
    <submittedName>
        <fullName evidence="4">N-acetyltransferase</fullName>
    </submittedName>
</protein>
<name>A0ABY2RMN4_9NOCA</name>
<evidence type="ECO:0000313" key="5">
    <source>
        <dbReference type="Proteomes" id="UP000305109"/>
    </source>
</evidence>
<comment type="caution">
    <text evidence="4">The sequence shown here is derived from an EMBL/GenBank/DDBJ whole genome shotgun (WGS) entry which is preliminary data.</text>
</comment>
<accession>A0ABY2RMN4</accession>
<organism evidence="4 5">
    <name type="scientific">Rhodococcus oryzae</name>
    <dbReference type="NCBI Taxonomy" id="2571143"/>
    <lineage>
        <taxon>Bacteria</taxon>
        <taxon>Bacillati</taxon>
        <taxon>Actinomycetota</taxon>
        <taxon>Actinomycetes</taxon>
        <taxon>Mycobacteriales</taxon>
        <taxon>Nocardiaceae</taxon>
        <taxon>Rhodococcus</taxon>
    </lineage>
</organism>
<gene>
    <name evidence="4" type="ORF">FCG67_07495</name>
</gene>
<dbReference type="EMBL" id="SUMD01000003">
    <property type="protein sequence ID" value="TJZ79468.1"/>
    <property type="molecule type" value="Genomic_DNA"/>
</dbReference>
<sequence length="177" mass="18809">MLIRRERPDDVEAIAAVHRAAFAEHDPGGAPQPVGEPMEVGLIARLRASEAWLPALALVAEIDGEVRGHVCLTRATVAGRPALALGPIGVPPEHQGLGIGAALMHAVLGAADALDEPLVALLGHLDYYPRFGFVPGSTLAVDPGVPDWVSHFQVRPLSAYTPDLAGEFRYAEPFYEE</sequence>
<reference evidence="4 5" key="1">
    <citation type="submission" date="2019-04" db="EMBL/GenBank/DDBJ databases">
        <title>Rhodococcus oryzae sp. nov., a novel actinomycete isolated from rhizosphere soil of rice (Oryza sativa L.).</title>
        <authorList>
            <person name="Li C."/>
        </authorList>
    </citation>
    <scope>NUCLEOTIDE SEQUENCE [LARGE SCALE GENOMIC DNA]</scope>
    <source>
        <strain evidence="4 5">NEAU-CX67</strain>
    </source>
</reference>
<keyword evidence="5" id="KW-1185">Reference proteome</keyword>
<keyword evidence="2" id="KW-0012">Acyltransferase</keyword>
<evidence type="ECO:0000256" key="1">
    <source>
        <dbReference type="ARBA" id="ARBA00022679"/>
    </source>
</evidence>
<evidence type="ECO:0000256" key="2">
    <source>
        <dbReference type="ARBA" id="ARBA00023315"/>
    </source>
</evidence>
<dbReference type="InterPro" id="IPR016181">
    <property type="entry name" value="Acyl_CoA_acyltransferase"/>
</dbReference>
<dbReference type="PANTHER" id="PTHR43877:SF1">
    <property type="entry name" value="ACETYLTRANSFERASE"/>
    <property type="match status" value="1"/>
</dbReference>
<dbReference type="InterPro" id="IPR000182">
    <property type="entry name" value="GNAT_dom"/>
</dbReference>
<dbReference type="Pfam" id="PF00583">
    <property type="entry name" value="Acetyltransf_1"/>
    <property type="match status" value="1"/>
</dbReference>
<dbReference type="InterPro" id="IPR050832">
    <property type="entry name" value="Bact_Acetyltransf"/>
</dbReference>
<dbReference type="PANTHER" id="PTHR43877">
    <property type="entry name" value="AMINOALKYLPHOSPHONATE N-ACETYLTRANSFERASE-RELATED-RELATED"/>
    <property type="match status" value="1"/>
</dbReference>
<feature type="domain" description="N-acetyltransferase" evidence="3">
    <location>
        <begin position="1"/>
        <end position="167"/>
    </location>
</feature>
<dbReference type="CDD" id="cd04301">
    <property type="entry name" value="NAT_SF"/>
    <property type="match status" value="1"/>
</dbReference>
<proteinExistence type="predicted"/>
<dbReference type="RefSeq" id="WP_136908594.1">
    <property type="nucleotide sequence ID" value="NZ_SUMD01000003.1"/>
</dbReference>
<dbReference type="Proteomes" id="UP000305109">
    <property type="component" value="Unassembled WGS sequence"/>
</dbReference>
<dbReference type="SUPFAM" id="SSF55729">
    <property type="entry name" value="Acyl-CoA N-acyltransferases (Nat)"/>
    <property type="match status" value="1"/>
</dbReference>
<dbReference type="Gene3D" id="3.40.630.30">
    <property type="match status" value="1"/>
</dbReference>
<dbReference type="PROSITE" id="PS51186">
    <property type="entry name" value="GNAT"/>
    <property type="match status" value="1"/>
</dbReference>